<reference evidence="2 3" key="1">
    <citation type="journal article" date="2016" name="Front. Microbiol.">
        <title>Genome and transcriptome sequences reveal the specific parasitism of the nematophagous Purpureocillium lilacinum 36-1.</title>
        <authorList>
            <person name="Xie J."/>
            <person name="Li S."/>
            <person name="Mo C."/>
            <person name="Xiao X."/>
            <person name="Peng D."/>
            <person name="Wang G."/>
            <person name="Xiao Y."/>
        </authorList>
    </citation>
    <scope>NUCLEOTIDE SEQUENCE [LARGE SCALE GENOMIC DNA]</scope>
    <source>
        <strain evidence="2 3">36-1</strain>
    </source>
</reference>
<evidence type="ECO:0000256" key="1">
    <source>
        <dbReference type="SAM" id="MobiDB-lite"/>
    </source>
</evidence>
<proteinExistence type="predicted"/>
<feature type="compositionally biased region" description="Polar residues" evidence="1">
    <location>
        <begin position="120"/>
        <end position="130"/>
    </location>
</feature>
<evidence type="ECO:0000313" key="2">
    <source>
        <dbReference type="EMBL" id="PWI74329.1"/>
    </source>
</evidence>
<dbReference type="Proteomes" id="UP000245956">
    <property type="component" value="Unassembled WGS sequence"/>
</dbReference>
<feature type="region of interest" description="Disordered" evidence="1">
    <location>
        <begin position="91"/>
        <end position="130"/>
    </location>
</feature>
<gene>
    <name evidence="2" type="ORF">PCL_07643</name>
</gene>
<accession>A0A2U3EIJ3</accession>
<organism evidence="2 3">
    <name type="scientific">Purpureocillium lilacinum</name>
    <name type="common">Paecilomyces lilacinus</name>
    <dbReference type="NCBI Taxonomy" id="33203"/>
    <lineage>
        <taxon>Eukaryota</taxon>
        <taxon>Fungi</taxon>
        <taxon>Dikarya</taxon>
        <taxon>Ascomycota</taxon>
        <taxon>Pezizomycotina</taxon>
        <taxon>Sordariomycetes</taxon>
        <taxon>Hypocreomycetidae</taxon>
        <taxon>Hypocreales</taxon>
        <taxon>Ophiocordycipitaceae</taxon>
        <taxon>Purpureocillium</taxon>
    </lineage>
</organism>
<protein>
    <submittedName>
        <fullName evidence="2">Uncharacterized protein</fullName>
    </submittedName>
</protein>
<comment type="caution">
    <text evidence="2">The sequence shown here is derived from an EMBL/GenBank/DDBJ whole genome shotgun (WGS) entry which is preliminary data.</text>
</comment>
<dbReference type="AlphaFoldDB" id="A0A2U3EIJ3"/>
<evidence type="ECO:0000313" key="3">
    <source>
        <dbReference type="Proteomes" id="UP000245956"/>
    </source>
</evidence>
<dbReference type="EMBL" id="LCWV01000003">
    <property type="protein sequence ID" value="PWI74329.1"/>
    <property type="molecule type" value="Genomic_DNA"/>
</dbReference>
<name>A0A2U3EIJ3_PURLI</name>
<sequence>MLVLSTTEMSPVREDLVPQNASIQAGQVWNGGVYFSPLVAKVLASQYRVSIGTSHLPLPPNHHPATRDCSRFENPFPRQYGRLYRLNVVQQPTPRTNKDVAVGGTETPLSGRGRRFDITAHQSITRPHPP</sequence>